<proteinExistence type="inferred from homology"/>
<feature type="domain" description="ATP-grasp" evidence="11">
    <location>
        <begin position="123"/>
        <end position="308"/>
    </location>
</feature>
<comment type="similarity">
    <text evidence="10">Belongs to the prokaryotic GSH synthase family.</text>
</comment>
<dbReference type="GO" id="GO:0046872">
    <property type="term" value="F:metal ion binding"/>
    <property type="evidence" value="ECO:0007669"/>
    <property type="project" value="UniProtKB-KW"/>
</dbReference>
<comment type="cofactor">
    <cofactor evidence="2">
        <name>Mg(2+)</name>
        <dbReference type="ChEBI" id="CHEBI:18420"/>
    </cofactor>
</comment>
<dbReference type="GO" id="GO:0004363">
    <property type="term" value="F:glutathione synthase activity"/>
    <property type="evidence" value="ECO:0007669"/>
    <property type="project" value="UniProtKB-UniRule"/>
</dbReference>
<gene>
    <name evidence="10" type="primary">gshB</name>
    <name evidence="12" type="ordered locus">Hbal_3104</name>
</gene>
<keyword evidence="8" id="KW-0460">Magnesium</keyword>
<sequence>MKIAVQMDPLENVNPAGDTTFAMIEEAQSRGFSTWVYGVDDLFYDAGDVKAWARPAKVFRRDDGHCEIGERVLLDLRVDVDVILMRQDPPFHMGYLTAAHLLELVKEDTLVVNDPAWVASSPEKVFPLIYPELQPPTLISRSLEAIQAFRKKHKDIVLKPLYGHGGASVVRVKPDDGNFEALVEMFQEKAPEPFIAQAFLPDVTAGDKRIILVDGEPCGAINRMPPEGAIRSNLVVGGTAQGSELTERELEICAKIGPELKRRGLIFVGIDVIGNYMTEVNVTSPTGAQAIKKMTGIDPVAKMWDVIQAKFKKS</sequence>
<dbReference type="PROSITE" id="PS50975">
    <property type="entry name" value="ATP_GRASP"/>
    <property type="match status" value="1"/>
</dbReference>
<dbReference type="SUPFAM" id="SSF56059">
    <property type="entry name" value="Glutathione synthetase ATP-binding domain-like"/>
    <property type="match status" value="1"/>
</dbReference>
<evidence type="ECO:0000259" key="11">
    <source>
        <dbReference type="PROSITE" id="PS50975"/>
    </source>
</evidence>
<name>C6XIG5_HIRBI</name>
<keyword evidence="7 10" id="KW-0067">ATP-binding</keyword>
<dbReference type="EC" id="6.3.2.3" evidence="10"/>
<dbReference type="Gene3D" id="3.30.1490.20">
    <property type="entry name" value="ATP-grasp fold, A domain"/>
    <property type="match status" value="1"/>
</dbReference>
<dbReference type="Pfam" id="PF02951">
    <property type="entry name" value="GSH-S_N"/>
    <property type="match status" value="1"/>
</dbReference>
<dbReference type="Gene3D" id="3.30.470.20">
    <property type="entry name" value="ATP-grasp fold, B domain"/>
    <property type="match status" value="1"/>
</dbReference>
<dbReference type="InterPro" id="IPR004218">
    <property type="entry name" value="GSHS_ATP-bd"/>
</dbReference>
<dbReference type="InterPro" id="IPR013815">
    <property type="entry name" value="ATP_grasp_subdomain_1"/>
</dbReference>
<keyword evidence="13" id="KW-1185">Reference proteome</keyword>
<dbReference type="UniPathway" id="UPA00142">
    <property type="reaction ID" value="UER00210"/>
</dbReference>
<dbReference type="NCBIfam" id="NF003573">
    <property type="entry name" value="PRK05246.1"/>
    <property type="match status" value="1"/>
</dbReference>
<dbReference type="GO" id="GO:0005737">
    <property type="term" value="C:cytoplasm"/>
    <property type="evidence" value="ECO:0007669"/>
    <property type="project" value="TreeGrafter"/>
</dbReference>
<dbReference type="OrthoDB" id="9785415at2"/>
<dbReference type="NCBIfam" id="TIGR01380">
    <property type="entry name" value="glut_syn"/>
    <property type="match status" value="1"/>
</dbReference>
<dbReference type="AlphaFoldDB" id="C6XIG5"/>
<comment type="catalytic activity">
    <reaction evidence="10">
        <text>gamma-L-glutamyl-L-cysteine + glycine + ATP = glutathione + ADP + phosphate + H(+)</text>
        <dbReference type="Rhea" id="RHEA:13557"/>
        <dbReference type="ChEBI" id="CHEBI:15378"/>
        <dbReference type="ChEBI" id="CHEBI:30616"/>
        <dbReference type="ChEBI" id="CHEBI:43474"/>
        <dbReference type="ChEBI" id="CHEBI:57305"/>
        <dbReference type="ChEBI" id="CHEBI:57925"/>
        <dbReference type="ChEBI" id="CHEBI:58173"/>
        <dbReference type="ChEBI" id="CHEBI:456216"/>
        <dbReference type="EC" id="6.3.2.3"/>
    </reaction>
</comment>
<evidence type="ECO:0000256" key="2">
    <source>
        <dbReference type="ARBA" id="ARBA00001946"/>
    </source>
</evidence>
<evidence type="ECO:0000313" key="12">
    <source>
        <dbReference type="EMBL" id="ACT60772.1"/>
    </source>
</evidence>
<dbReference type="GO" id="GO:0005524">
    <property type="term" value="F:ATP binding"/>
    <property type="evidence" value="ECO:0007669"/>
    <property type="project" value="UniProtKB-UniRule"/>
</dbReference>
<dbReference type="STRING" id="582402.Hbal_3104"/>
<evidence type="ECO:0000256" key="9">
    <source>
        <dbReference type="ARBA" id="ARBA00023211"/>
    </source>
</evidence>
<keyword evidence="3 10" id="KW-0436">Ligase</keyword>
<dbReference type="Pfam" id="PF02955">
    <property type="entry name" value="GSH-S_ATP"/>
    <property type="match status" value="1"/>
</dbReference>
<dbReference type="SUPFAM" id="SSF52440">
    <property type="entry name" value="PreATP-grasp domain"/>
    <property type="match status" value="1"/>
</dbReference>
<evidence type="ECO:0000313" key="13">
    <source>
        <dbReference type="Proteomes" id="UP000002745"/>
    </source>
</evidence>
<dbReference type="Proteomes" id="UP000002745">
    <property type="component" value="Chromosome"/>
</dbReference>
<keyword evidence="6 10" id="KW-0547">Nucleotide-binding</keyword>
<keyword evidence="4 10" id="KW-0317">Glutathione biosynthesis</keyword>
<evidence type="ECO:0000256" key="4">
    <source>
        <dbReference type="ARBA" id="ARBA00022684"/>
    </source>
</evidence>
<keyword evidence="9" id="KW-0464">Manganese</keyword>
<dbReference type="PANTHER" id="PTHR21621">
    <property type="entry name" value="RIBOSOMAL PROTEIN S6 MODIFICATION PROTEIN"/>
    <property type="match status" value="1"/>
</dbReference>
<comment type="cofactor">
    <cofactor evidence="1">
        <name>Mn(2+)</name>
        <dbReference type="ChEBI" id="CHEBI:29035"/>
    </cofactor>
</comment>
<dbReference type="RefSeq" id="WP_015828922.1">
    <property type="nucleotide sequence ID" value="NC_012982.1"/>
</dbReference>
<evidence type="ECO:0000256" key="10">
    <source>
        <dbReference type="HAMAP-Rule" id="MF_00162"/>
    </source>
</evidence>
<evidence type="ECO:0000256" key="8">
    <source>
        <dbReference type="ARBA" id="ARBA00022842"/>
    </source>
</evidence>
<evidence type="ECO:0000256" key="3">
    <source>
        <dbReference type="ARBA" id="ARBA00022598"/>
    </source>
</evidence>
<dbReference type="eggNOG" id="COG0189">
    <property type="taxonomic scope" value="Bacteria"/>
</dbReference>
<dbReference type="HOGENOM" id="CLU_068239_0_0_5"/>
<dbReference type="PANTHER" id="PTHR21621:SF4">
    <property type="entry name" value="GLUTATHIONE SYNTHETASE"/>
    <property type="match status" value="1"/>
</dbReference>
<organism evidence="12 13">
    <name type="scientific">Hirschia baltica (strain ATCC 49814 / DSM 5838 / IFAM 1418)</name>
    <dbReference type="NCBI Taxonomy" id="582402"/>
    <lineage>
        <taxon>Bacteria</taxon>
        <taxon>Pseudomonadati</taxon>
        <taxon>Pseudomonadota</taxon>
        <taxon>Alphaproteobacteria</taxon>
        <taxon>Hyphomonadales</taxon>
        <taxon>Hyphomonadaceae</taxon>
        <taxon>Hirschia</taxon>
    </lineage>
</organism>
<evidence type="ECO:0000256" key="7">
    <source>
        <dbReference type="ARBA" id="ARBA00022840"/>
    </source>
</evidence>
<evidence type="ECO:0000256" key="1">
    <source>
        <dbReference type="ARBA" id="ARBA00001936"/>
    </source>
</evidence>
<dbReference type="InterPro" id="IPR004215">
    <property type="entry name" value="GSHS_N"/>
</dbReference>
<dbReference type="EMBL" id="CP001678">
    <property type="protein sequence ID" value="ACT60772.1"/>
    <property type="molecule type" value="Genomic_DNA"/>
</dbReference>
<dbReference type="HAMAP" id="MF_00162">
    <property type="entry name" value="GSH_S"/>
    <property type="match status" value="1"/>
</dbReference>
<dbReference type="Gene3D" id="3.40.50.20">
    <property type="match status" value="1"/>
</dbReference>
<dbReference type="InterPro" id="IPR011761">
    <property type="entry name" value="ATP-grasp"/>
</dbReference>
<protein>
    <recommendedName>
        <fullName evidence="10">Glutathione synthetase</fullName>
        <ecNumber evidence="10">6.3.2.3</ecNumber>
    </recommendedName>
    <alternativeName>
        <fullName evidence="10">GSH synthetase</fullName>
        <shortName evidence="10">GSH-S</shortName>
        <shortName evidence="10">GSHase</shortName>
    </alternativeName>
    <alternativeName>
        <fullName evidence="10">Glutathione synthase</fullName>
    </alternativeName>
</protein>
<evidence type="ECO:0000256" key="5">
    <source>
        <dbReference type="ARBA" id="ARBA00022723"/>
    </source>
</evidence>
<keyword evidence="5" id="KW-0479">Metal-binding</keyword>
<dbReference type="InterPro" id="IPR016185">
    <property type="entry name" value="PreATP-grasp_dom_sf"/>
</dbReference>
<dbReference type="KEGG" id="hba:Hbal_3104"/>
<evidence type="ECO:0000256" key="6">
    <source>
        <dbReference type="ARBA" id="ARBA00022741"/>
    </source>
</evidence>
<dbReference type="InterPro" id="IPR006284">
    <property type="entry name" value="Glut_synth_pro"/>
</dbReference>
<comment type="pathway">
    <text evidence="10">Sulfur metabolism; glutathione biosynthesis; glutathione from L-cysteine and L-glutamate: step 2/2.</text>
</comment>
<reference evidence="13" key="1">
    <citation type="journal article" date="2011" name="J. Bacteriol.">
        <title>Genome sequences of eight morphologically diverse alphaproteobacteria.</title>
        <authorList>
            <consortium name="US DOE Joint Genome Institute"/>
            <person name="Brown P.J."/>
            <person name="Kysela D.T."/>
            <person name="Buechlein A."/>
            <person name="Hemmerich C."/>
            <person name="Brun Y.V."/>
        </authorList>
    </citation>
    <scope>NUCLEOTIDE SEQUENCE [LARGE SCALE GENOMIC DNA]</scope>
    <source>
        <strain evidence="13">ATCC 49814 / DSM 5838 / IFAM 1418</strain>
    </source>
</reference>
<accession>C6XIG5</accession>